<dbReference type="AlphaFoldDB" id="A0A402CXG2"/>
<dbReference type="InterPro" id="IPR051309">
    <property type="entry name" value="ABCF_ATPase"/>
</dbReference>
<reference evidence="1 2" key="1">
    <citation type="journal article" date="2019" name="Int. J. Syst. Evol. Microbiol.">
        <title>Capsulimonas corticalis gen. nov., sp. nov., an aerobic capsulated bacterium, of a novel bacterial order, Capsulimonadales ord. nov., of the class Armatimonadia of the phylum Armatimonadetes.</title>
        <authorList>
            <person name="Li J."/>
            <person name="Kudo C."/>
            <person name="Tonouchi A."/>
        </authorList>
    </citation>
    <scope>NUCLEOTIDE SEQUENCE [LARGE SCALE GENOMIC DNA]</scope>
    <source>
        <strain evidence="1 2">AX-7</strain>
    </source>
</reference>
<dbReference type="CDD" id="cd03221">
    <property type="entry name" value="ABCF_EF-3"/>
    <property type="match status" value="2"/>
</dbReference>
<proteinExistence type="predicted"/>
<dbReference type="PROSITE" id="PS00211">
    <property type="entry name" value="ABC_TRANSPORTER_1"/>
    <property type="match status" value="2"/>
</dbReference>
<dbReference type="KEGG" id="ccot:CCAX7_43780"/>
<dbReference type="InterPro" id="IPR032781">
    <property type="entry name" value="ABC_tran_Xtn"/>
</dbReference>
<keyword evidence="2" id="KW-1185">Reference proteome</keyword>
<organism evidence="1 2">
    <name type="scientific">Capsulimonas corticalis</name>
    <dbReference type="NCBI Taxonomy" id="2219043"/>
    <lineage>
        <taxon>Bacteria</taxon>
        <taxon>Bacillati</taxon>
        <taxon>Armatimonadota</taxon>
        <taxon>Armatimonadia</taxon>
        <taxon>Capsulimonadales</taxon>
        <taxon>Capsulimonadaceae</taxon>
        <taxon>Capsulimonas</taxon>
    </lineage>
</organism>
<dbReference type="InterPro" id="IPR003439">
    <property type="entry name" value="ABC_transporter-like_ATP-bd"/>
</dbReference>
<evidence type="ECO:0000313" key="1">
    <source>
        <dbReference type="EMBL" id="BDI32327.1"/>
    </source>
</evidence>
<evidence type="ECO:0000313" key="2">
    <source>
        <dbReference type="Proteomes" id="UP000287394"/>
    </source>
</evidence>
<dbReference type="InterPro" id="IPR003593">
    <property type="entry name" value="AAA+_ATPase"/>
</dbReference>
<dbReference type="Pfam" id="PF00005">
    <property type="entry name" value="ABC_tran"/>
    <property type="match status" value="2"/>
</dbReference>
<sequence>MSFIRLNNVSVRYDERTVLREVFFRLQAGDRVGFIGKNGAGKTTLLKLILGQVELTEGKVEVDQNVRIGYFSQFSELDDETSVQEVLEGVFADIRTIEAEIDEIGIKLSDPDLDMDAMDPLLARQAHLLEEMERRDGWNYPTAINTVLSKLGFSDEHRHRPVQQLSGGWRNRASLAKILLEEPDVLLLDEPTNFLDLEGVTWLEGWLQKMRGAYLVVSHDRHFLDRVVNKIVEVENYHLHEYDGDYTTYIREKPFRLKTLQSQFQHEEEMLEIEAETIEARKQDAANPSQALRRRLADVKKRAEPRPADVIVTDIYDMLRVPEKLFSAEKISKAYGDQTLFTDMTFEMNKSERLAIIGANGSGKSTLLRLITGEEKPDEGRAAWASGVKFAYFNQVLAELPPNDTISHAVNVYEMANNARRKQVHRFLGLLQFSEMDMKQKISTLSGGQKARVALARCLLSGAAALVLDEPTNHLDVTSIQVLERALVHFPGATIVVSHDRFFIDAVATRLLVFEGGGVVKAVSGNWTTWHSRVEALGV</sequence>
<name>A0A402CXG2_9BACT</name>
<dbReference type="PROSITE" id="PS50893">
    <property type="entry name" value="ABC_TRANSPORTER_2"/>
    <property type="match status" value="2"/>
</dbReference>
<dbReference type="OrthoDB" id="3239744at2"/>
<dbReference type="InterPro" id="IPR027417">
    <property type="entry name" value="P-loop_NTPase"/>
</dbReference>
<dbReference type="GO" id="GO:0005524">
    <property type="term" value="F:ATP binding"/>
    <property type="evidence" value="ECO:0007669"/>
    <property type="project" value="InterPro"/>
</dbReference>
<dbReference type="SUPFAM" id="SSF52540">
    <property type="entry name" value="P-loop containing nucleoside triphosphate hydrolases"/>
    <property type="match status" value="2"/>
</dbReference>
<dbReference type="Proteomes" id="UP000287394">
    <property type="component" value="Chromosome"/>
</dbReference>
<dbReference type="PANTHER" id="PTHR42855">
    <property type="entry name" value="ABC TRANSPORTER ATP-BINDING SUBUNIT"/>
    <property type="match status" value="1"/>
</dbReference>
<dbReference type="GO" id="GO:0016887">
    <property type="term" value="F:ATP hydrolysis activity"/>
    <property type="evidence" value="ECO:0007669"/>
    <property type="project" value="InterPro"/>
</dbReference>
<protein>
    <submittedName>
        <fullName evidence="1">ABC transporter permease</fullName>
    </submittedName>
</protein>
<dbReference type="FunFam" id="3.40.50.300:FF:000011">
    <property type="entry name" value="Putative ABC transporter ATP-binding component"/>
    <property type="match status" value="1"/>
</dbReference>
<dbReference type="InterPro" id="IPR017871">
    <property type="entry name" value="ABC_transporter-like_CS"/>
</dbReference>
<gene>
    <name evidence="1" type="ORF">CCAX7_43780</name>
</gene>
<dbReference type="PANTHER" id="PTHR42855:SF2">
    <property type="entry name" value="DRUG RESISTANCE ABC TRANSPORTER,ATP-BINDING PROTEIN"/>
    <property type="match status" value="1"/>
</dbReference>
<dbReference type="Pfam" id="PF12848">
    <property type="entry name" value="ABC_tran_Xtn"/>
    <property type="match status" value="1"/>
</dbReference>
<accession>A0A402CXG2</accession>
<dbReference type="SMART" id="SM00382">
    <property type="entry name" value="AAA"/>
    <property type="match status" value="2"/>
</dbReference>
<dbReference type="EMBL" id="AP025739">
    <property type="protein sequence ID" value="BDI32327.1"/>
    <property type="molecule type" value="Genomic_DNA"/>
</dbReference>
<dbReference type="RefSeq" id="WP_119321990.1">
    <property type="nucleotide sequence ID" value="NZ_AP025739.1"/>
</dbReference>
<dbReference type="Gene3D" id="3.40.50.300">
    <property type="entry name" value="P-loop containing nucleotide triphosphate hydrolases"/>
    <property type="match status" value="2"/>
</dbReference>